<proteinExistence type="predicted"/>
<dbReference type="PANTHER" id="PTHR39583:SF2">
    <property type="entry name" value="TYPE II SECRETION SYSTEM PROTEIN J"/>
    <property type="match status" value="1"/>
</dbReference>
<dbReference type="PROSITE" id="PS00409">
    <property type="entry name" value="PROKAR_NTER_METHYL"/>
    <property type="match status" value="1"/>
</dbReference>
<dbReference type="SUPFAM" id="SSF54523">
    <property type="entry name" value="Pili subunits"/>
    <property type="match status" value="1"/>
</dbReference>
<evidence type="ECO:0000313" key="10">
    <source>
        <dbReference type="Proteomes" id="UP000034613"/>
    </source>
</evidence>
<evidence type="ECO:0000256" key="5">
    <source>
        <dbReference type="ARBA" id="ARBA00022692"/>
    </source>
</evidence>
<dbReference type="EMBL" id="LBZB01000001">
    <property type="protein sequence ID" value="KKR63672.1"/>
    <property type="molecule type" value="Genomic_DNA"/>
</dbReference>
<dbReference type="InterPro" id="IPR045584">
    <property type="entry name" value="Pilin-like"/>
</dbReference>
<accession>A0A0G0VLK3</accession>
<evidence type="ECO:0000256" key="1">
    <source>
        <dbReference type="ARBA" id="ARBA00004377"/>
    </source>
</evidence>
<evidence type="ECO:0000313" key="9">
    <source>
        <dbReference type="EMBL" id="KKR63672.1"/>
    </source>
</evidence>
<dbReference type="Gene3D" id="3.30.700.10">
    <property type="entry name" value="Glycoprotein, Type 4 Pilin"/>
    <property type="match status" value="1"/>
</dbReference>
<dbReference type="AlphaFoldDB" id="A0A0G0VLK3"/>
<dbReference type="InterPro" id="IPR012902">
    <property type="entry name" value="N_methyl_site"/>
</dbReference>
<keyword evidence="7 8" id="KW-0472">Membrane</keyword>
<comment type="subcellular location">
    <subcellularLocation>
        <location evidence="1">Cell inner membrane</location>
        <topology evidence="1">Single-pass membrane protein</topology>
    </subcellularLocation>
</comment>
<evidence type="ECO:0000256" key="8">
    <source>
        <dbReference type="SAM" id="Phobius"/>
    </source>
</evidence>
<keyword evidence="5 8" id="KW-0812">Transmembrane</keyword>
<dbReference type="InterPro" id="IPR051621">
    <property type="entry name" value="T2SS_protein_J"/>
</dbReference>
<evidence type="ECO:0000256" key="3">
    <source>
        <dbReference type="ARBA" id="ARBA00022481"/>
    </source>
</evidence>
<organism evidence="9 10">
    <name type="scientific">Candidatus Woesebacteria bacterium GW2011_GWA1_40_45</name>
    <dbReference type="NCBI Taxonomy" id="1618554"/>
    <lineage>
        <taxon>Bacteria</taxon>
        <taxon>Candidatus Woeseibacteriota</taxon>
    </lineage>
</organism>
<dbReference type="GO" id="GO:0005886">
    <property type="term" value="C:plasma membrane"/>
    <property type="evidence" value="ECO:0007669"/>
    <property type="project" value="UniProtKB-SubCell"/>
</dbReference>
<name>A0A0G0VLK3_9BACT</name>
<keyword evidence="2" id="KW-1003">Cell membrane</keyword>
<dbReference type="NCBIfam" id="TIGR02532">
    <property type="entry name" value="IV_pilin_GFxxxE"/>
    <property type="match status" value="1"/>
</dbReference>
<evidence type="ECO:0000256" key="6">
    <source>
        <dbReference type="ARBA" id="ARBA00022989"/>
    </source>
</evidence>
<dbReference type="PANTHER" id="PTHR39583">
    <property type="entry name" value="TYPE II SECRETION SYSTEM PROTEIN J-RELATED"/>
    <property type="match status" value="1"/>
</dbReference>
<gene>
    <name evidence="9" type="ORF">UU03_C0001G0022</name>
</gene>
<sequence length="166" mass="17419">MKKTGFSLIEILVVLAVFSILAIIATQGIFVTLRSAKKSEVTSRVKENLAYAMAVIERQLHNASEVTPCPNASPTRLDYTDKDGKATYFACQSVGAAGYVASGSATIRLTSDAVSVTSCSFSCATPPPGVDSPPSVDINITAQDATTLGAEGAQVTTSTKIYLRSY</sequence>
<comment type="caution">
    <text evidence="9">The sequence shown here is derived from an EMBL/GenBank/DDBJ whole genome shotgun (WGS) entry which is preliminary data.</text>
</comment>
<protein>
    <recommendedName>
        <fullName evidence="11">Type II secretion system protein</fullName>
    </recommendedName>
</protein>
<keyword evidence="4" id="KW-0997">Cell inner membrane</keyword>
<evidence type="ECO:0000256" key="4">
    <source>
        <dbReference type="ARBA" id="ARBA00022519"/>
    </source>
</evidence>
<reference evidence="9 10" key="1">
    <citation type="journal article" date="2015" name="Nature">
        <title>rRNA introns, odd ribosomes, and small enigmatic genomes across a large radiation of phyla.</title>
        <authorList>
            <person name="Brown C.T."/>
            <person name="Hug L.A."/>
            <person name="Thomas B.C."/>
            <person name="Sharon I."/>
            <person name="Castelle C.J."/>
            <person name="Singh A."/>
            <person name="Wilkins M.J."/>
            <person name="Williams K.H."/>
            <person name="Banfield J.F."/>
        </authorList>
    </citation>
    <scope>NUCLEOTIDE SEQUENCE [LARGE SCALE GENOMIC DNA]</scope>
</reference>
<dbReference type="Proteomes" id="UP000034613">
    <property type="component" value="Unassembled WGS sequence"/>
</dbReference>
<feature type="transmembrane region" description="Helical" evidence="8">
    <location>
        <begin position="6"/>
        <end position="33"/>
    </location>
</feature>
<evidence type="ECO:0000256" key="2">
    <source>
        <dbReference type="ARBA" id="ARBA00022475"/>
    </source>
</evidence>
<keyword evidence="6 8" id="KW-1133">Transmembrane helix</keyword>
<keyword evidence="3" id="KW-0488">Methylation</keyword>
<dbReference type="Pfam" id="PF07963">
    <property type="entry name" value="N_methyl"/>
    <property type="match status" value="1"/>
</dbReference>
<evidence type="ECO:0000256" key="7">
    <source>
        <dbReference type="ARBA" id="ARBA00023136"/>
    </source>
</evidence>
<evidence type="ECO:0008006" key="11">
    <source>
        <dbReference type="Google" id="ProtNLM"/>
    </source>
</evidence>